<comment type="caution">
    <text evidence="2">The sequence shown here is derived from an EMBL/GenBank/DDBJ whole genome shotgun (WGS) entry which is preliminary data.</text>
</comment>
<proteinExistence type="predicted"/>
<organism evidence="2 3">
    <name type="scientific">Rhizopogon vesiculosus</name>
    <dbReference type="NCBI Taxonomy" id="180088"/>
    <lineage>
        <taxon>Eukaryota</taxon>
        <taxon>Fungi</taxon>
        <taxon>Dikarya</taxon>
        <taxon>Basidiomycota</taxon>
        <taxon>Agaricomycotina</taxon>
        <taxon>Agaricomycetes</taxon>
        <taxon>Agaricomycetidae</taxon>
        <taxon>Boletales</taxon>
        <taxon>Suillineae</taxon>
        <taxon>Rhizopogonaceae</taxon>
        <taxon>Rhizopogon</taxon>
    </lineage>
</organism>
<feature type="region of interest" description="Disordered" evidence="1">
    <location>
        <begin position="77"/>
        <end position="97"/>
    </location>
</feature>
<accession>A0A1J8PG19</accession>
<reference evidence="2 3" key="1">
    <citation type="submission" date="2016-03" db="EMBL/GenBank/DDBJ databases">
        <title>Comparative genomics of the ectomycorrhizal sister species Rhizopogon vinicolor and Rhizopogon vesiculosus (Basidiomycota: Boletales) reveals a divergence of the mating type B locus.</title>
        <authorList>
            <person name="Mujic A.B."/>
            <person name="Kuo A."/>
            <person name="Tritt A."/>
            <person name="Lipzen A."/>
            <person name="Chen C."/>
            <person name="Johnson J."/>
            <person name="Sharma A."/>
            <person name="Barry K."/>
            <person name="Grigoriev I.V."/>
            <person name="Spatafora J.W."/>
        </authorList>
    </citation>
    <scope>NUCLEOTIDE SEQUENCE [LARGE SCALE GENOMIC DNA]</scope>
    <source>
        <strain evidence="2 3">AM-OR11-056</strain>
    </source>
</reference>
<dbReference type="AlphaFoldDB" id="A0A1J8PG19"/>
<evidence type="ECO:0000313" key="3">
    <source>
        <dbReference type="Proteomes" id="UP000183567"/>
    </source>
</evidence>
<feature type="region of interest" description="Disordered" evidence="1">
    <location>
        <begin position="15"/>
        <end position="49"/>
    </location>
</feature>
<feature type="region of interest" description="Disordered" evidence="1">
    <location>
        <begin position="123"/>
        <end position="144"/>
    </location>
</feature>
<dbReference type="EMBL" id="LVVM01006627">
    <property type="protein sequence ID" value="OJA07551.1"/>
    <property type="molecule type" value="Genomic_DNA"/>
</dbReference>
<dbReference type="OrthoDB" id="10403904at2759"/>
<evidence type="ECO:0000256" key="1">
    <source>
        <dbReference type="SAM" id="MobiDB-lite"/>
    </source>
</evidence>
<keyword evidence="3" id="KW-1185">Reference proteome</keyword>
<sequence length="181" mass="19955">MPAVPKRAMREKFAPYAASKFKSDSPASPAKPPATHGSQQDVAQALTPVDEPRQVAFQRTGVKIRIPARPQQPLELRQVSSQRTGLKIRLPARPKQPPTMEASLVTYDLDACNCTHRELPLSLDGVLDPPEEKEVGDTDGLPADISNKAIASTVPARWRRQMTRMSSLITRTPTKPDLHVH</sequence>
<evidence type="ECO:0000313" key="2">
    <source>
        <dbReference type="EMBL" id="OJA07551.1"/>
    </source>
</evidence>
<name>A0A1J8PG19_9AGAM</name>
<dbReference type="Proteomes" id="UP000183567">
    <property type="component" value="Unassembled WGS sequence"/>
</dbReference>
<feature type="compositionally biased region" description="Low complexity" evidence="1">
    <location>
        <begin position="17"/>
        <end position="28"/>
    </location>
</feature>
<gene>
    <name evidence="2" type="ORF">AZE42_07422</name>
</gene>
<protein>
    <submittedName>
        <fullName evidence="2">Uncharacterized protein</fullName>
    </submittedName>
</protein>